<feature type="domain" description="Myotubularin phosphatase" evidence="2">
    <location>
        <begin position="1"/>
        <end position="101"/>
    </location>
</feature>
<dbReference type="OrthoDB" id="9698957at2759"/>
<dbReference type="AlphaFoldDB" id="A0A7J8EL79"/>
<dbReference type="PANTHER" id="PTHR10807">
    <property type="entry name" value="MYOTUBULARIN-RELATED"/>
    <property type="match status" value="1"/>
</dbReference>
<dbReference type="GO" id="GO:0005635">
    <property type="term" value="C:nuclear envelope"/>
    <property type="evidence" value="ECO:0007669"/>
    <property type="project" value="TreeGrafter"/>
</dbReference>
<reference evidence="3 4" key="1">
    <citation type="journal article" date="2020" name="Nature">
        <title>Six reference-quality genomes reveal evolution of bat adaptations.</title>
        <authorList>
            <person name="Jebb D."/>
            <person name="Huang Z."/>
            <person name="Pippel M."/>
            <person name="Hughes G.M."/>
            <person name="Lavrichenko K."/>
            <person name="Devanna P."/>
            <person name="Winkler S."/>
            <person name="Jermiin L.S."/>
            <person name="Skirmuntt E.C."/>
            <person name="Katzourakis A."/>
            <person name="Burkitt-Gray L."/>
            <person name="Ray D.A."/>
            <person name="Sullivan K.A.M."/>
            <person name="Roscito J.G."/>
            <person name="Kirilenko B.M."/>
            <person name="Davalos L.M."/>
            <person name="Corthals A.P."/>
            <person name="Power M.L."/>
            <person name="Jones G."/>
            <person name="Ransome R.D."/>
            <person name="Dechmann D.K.N."/>
            <person name="Locatelli A.G."/>
            <person name="Puechmaille S.J."/>
            <person name="Fedrigo O."/>
            <person name="Jarvis E.D."/>
            <person name="Hiller M."/>
            <person name="Vernes S.C."/>
            <person name="Myers E.W."/>
            <person name="Teeling E.C."/>
        </authorList>
    </citation>
    <scope>NUCLEOTIDE SEQUENCE [LARGE SCALE GENOMIC DNA]</scope>
    <source>
        <strain evidence="3">MRouAeg1</strain>
        <tissue evidence="3">Muscle</tissue>
    </source>
</reference>
<keyword evidence="4" id="KW-1185">Reference proteome</keyword>
<name>A0A7J8EL79_ROUAE</name>
<dbReference type="PROSITE" id="PS51339">
    <property type="entry name" value="PPASE_MYOTUBULARIN"/>
    <property type="match status" value="1"/>
</dbReference>
<evidence type="ECO:0000259" key="2">
    <source>
        <dbReference type="PROSITE" id="PS51339"/>
    </source>
</evidence>
<dbReference type="InterPro" id="IPR029021">
    <property type="entry name" value="Prot-tyrosine_phosphatase-like"/>
</dbReference>
<proteinExistence type="inferred from homology"/>
<dbReference type="SUPFAM" id="SSF52799">
    <property type="entry name" value="(Phosphotyrosine protein) phosphatases II"/>
    <property type="match status" value="1"/>
</dbReference>
<dbReference type="EMBL" id="JACASE010000009">
    <property type="protein sequence ID" value="KAF6436025.1"/>
    <property type="molecule type" value="Genomic_DNA"/>
</dbReference>
<comment type="caution">
    <text evidence="3">The sequence shown here is derived from an EMBL/GenBank/DDBJ whole genome shotgun (WGS) entry which is preliminary data.</text>
</comment>
<sequence>MEQFPCAFEFNEIFLLEIHDHVFSCQFGNFFGNCQKDREDIRIPKHQMKAAGVPQNFRRMPSHWHPVDPFPDHTSVLFKQQQKLKAHDESPEQVCTCSQLLPQHLGSPLINPLDLMSIDGDLCILMEYGTLSREGGLQAQMDPVTSQCADHHHDCCGIMGRLKAINISGNVGCSGDTGISEARGIPGAMGISRATGISEDISISGAMGFSGEMGMYGDTGISKASTKEAGCSKQQ</sequence>
<dbReference type="Proteomes" id="UP000593571">
    <property type="component" value="Unassembled WGS sequence"/>
</dbReference>
<gene>
    <name evidence="3" type="ORF">HJG63_013692</name>
</gene>
<dbReference type="Pfam" id="PF06602">
    <property type="entry name" value="Myotub-related"/>
    <property type="match status" value="1"/>
</dbReference>
<evidence type="ECO:0000256" key="1">
    <source>
        <dbReference type="ARBA" id="ARBA00007471"/>
    </source>
</evidence>
<comment type="similarity">
    <text evidence="1">Belongs to the protein-tyrosine phosphatase family. Non-receptor class myotubularin subfamily.</text>
</comment>
<dbReference type="GO" id="GO:0004438">
    <property type="term" value="F:phosphatidylinositol-3-phosphate phosphatase activity"/>
    <property type="evidence" value="ECO:0007669"/>
    <property type="project" value="TreeGrafter"/>
</dbReference>
<evidence type="ECO:0000313" key="4">
    <source>
        <dbReference type="Proteomes" id="UP000593571"/>
    </source>
</evidence>
<dbReference type="InterPro" id="IPR030564">
    <property type="entry name" value="Myotubularin"/>
</dbReference>
<dbReference type="GO" id="GO:0106018">
    <property type="term" value="F:phosphatidylinositol-3,5-bisphosphate phosphatase activity"/>
    <property type="evidence" value="ECO:0007669"/>
    <property type="project" value="TreeGrafter"/>
</dbReference>
<evidence type="ECO:0000313" key="3">
    <source>
        <dbReference type="EMBL" id="KAF6436025.1"/>
    </source>
</evidence>
<dbReference type="GO" id="GO:0046856">
    <property type="term" value="P:phosphatidylinositol dephosphorylation"/>
    <property type="evidence" value="ECO:0007669"/>
    <property type="project" value="TreeGrafter"/>
</dbReference>
<accession>A0A7J8EL79</accession>
<protein>
    <submittedName>
        <fullName evidence="3">Myotubularin related protein 8</fullName>
    </submittedName>
</protein>
<dbReference type="InterPro" id="IPR010569">
    <property type="entry name" value="Myotubularin-like_Pase_dom"/>
</dbReference>
<organism evidence="3 4">
    <name type="scientific">Rousettus aegyptiacus</name>
    <name type="common">Egyptian fruit bat</name>
    <name type="synonym">Pteropus aegyptiacus</name>
    <dbReference type="NCBI Taxonomy" id="9407"/>
    <lineage>
        <taxon>Eukaryota</taxon>
        <taxon>Metazoa</taxon>
        <taxon>Chordata</taxon>
        <taxon>Craniata</taxon>
        <taxon>Vertebrata</taxon>
        <taxon>Euteleostomi</taxon>
        <taxon>Mammalia</taxon>
        <taxon>Eutheria</taxon>
        <taxon>Laurasiatheria</taxon>
        <taxon>Chiroptera</taxon>
        <taxon>Yinpterochiroptera</taxon>
        <taxon>Pteropodoidea</taxon>
        <taxon>Pteropodidae</taxon>
        <taxon>Rousettinae</taxon>
        <taxon>Rousettus</taxon>
    </lineage>
</organism>
<dbReference type="PANTHER" id="PTHR10807:SF36">
    <property type="entry name" value="MYOTUBULARIN-RELATED PROTEIN 8"/>
    <property type="match status" value="1"/>
</dbReference>
<dbReference type="GO" id="GO:0005737">
    <property type="term" value="C:cytoplasm"/>
    <property type="evidence" value="ECO:0007669"/>
    <property type="project" value="TreeGrafter"/>
</dbReference>